<dbReference type="EMBL" id="FQVG01000046">
    <property type="protein sequence ID" value="SHF24658.1"/>
    <property type="molecule type" value="Genomic_DNA"/>
</dbReference>
<gene>
    <name evidence="1" type="ORF">SAMN02746091_02084</name>
</gene>
<organism evidence="1 2">
    <name type="scientific">Caloramator proteoclasticus DSM 10124</name>
    <dbReference type="NCBI Taxonomy" id="1121262"/>
    <lineage>
        <taxon>Bacteria</taxon>
        <taxon>Bacillati</taxon>
        <taxon>Bacillota</taxon>
        <taxon>Clostridia</taxon>
        <taxon>Eubacteriales</taxon>
        <taxon>Clostridiaceae</taxon>
        <taxon>Caloramator</taxon>
    </lineage>
</organism>
<proteinExistence type="predicted"/>
<dbReference type="AlphaFoldDB" id="A0A1M5A302"/>
<reference evidence="2" key="1">
    <citation type="submission" date="2016-11" db="EMBL/GenBank/DDBJ databases">
        <authorList>
            <person name="Varghese N."/>
            <person name="Submissions S."/>
        </authorList>
    </citation>
    <scope>NUCLEOTIDE SEQUENCE [LARGE SCALE GENOMIC DNA]</scope>
    <source>
        <strain evidence="2">DSM 10124</strain>
    </source>
</reference>
<dbReference type="Proteomes" id="UP000184423">
    <property type="component" value="Unassembled WGS sequence"/>
</dbReference>
<keyword evidence="2" id="KW-1185">Reference proteome</keyword>
<accession>A0A1M5A302</accession>
<name>A0A1M5A302_9CLOT</name>
<evidence type="ECO:0000313" key="2">
    <source>
        <dbReference type="Proteomes" id="UP000184423"/>
    </source>
</evidence>
<evidence type="ECO:0000313" key="1">
    <source>
        <dbReference type="EMBL" id="SHF24658.1"/>
    </source>
</evidence>
<protein>
    <submittedName>
        <fullName evidence="1">Uncharacterized protein</fullName>
    </submittedName>
</protein>
<sequence length="40" mass="5179">MGFYKDDERYYDEETYKNYLEKKEQFMEKTKEALKNLFRR</sequence>
<dbReference type="RefSeq" id="WP_278298880.1">
    <property type="nucleotide sequence ID" value="NZ_FQVG01000046.1"/>
</dbReference>